<feature type="transmembrane region" description="Helical" evidence="8">
    <location>
        <begin position="128"/>
        <end position="151"/>
    </location>
</feature>
<accession>A0A7G9GT16</accession>
<proteinExistence type="predicted"/>
<evidence type="ECO:0000256" key="6">
    <source>
        <dbReference type="ARBA" id="ARBA00022989"/>
    </source>
</evidence>
<dbReference type="Pfam" id="PF04647">
    <property type="entry name" value="AgrB"/>
    <property type="match status" value="1"/>
</dbReference>
<organism evidence="9 10">
    <name type="scientific">[Eubacterium] hominis</name>
    <dbReference type="NCBI Taxonomy" id="2764325"/>
    <lineage>
        <taxon>Bacteria</taxon>
        <taxon>Bacillati</taxon>
        <taxon>Bacillota</taxon>
        <taxon>Erysipelotrichia</taxon>
        <taxon>Erysipelotrichales</taxon>
        <taxon>Erysipelotrichaceae</taxon>
        <taxon>Amedibacillus</taxon>
    </lineage>
</organism>
<keyword evidence="2" id="KW-0673">Quorum sensing</keyword>
<evidence type="ECO:0000256" key="3">
    <source>
        <dbReference type="ARBA" id="ARBA00022670"/>
    </source>
</evidence>
<evidence type="ECO:0000313" key="9">
    <source>
        <dbReference type="EMBL" id="QNM13948.1"/>
    </source>
</evidence>
<gene>
    <name evidence="9" type="ORF">H9Q80_08420</name>
</gene>
<dbReference type="EMBL" id="CP060636">
    <property type="protein sequence ID" value="QNM13948.1"/>
    <property type="molecule type" value="Genomic_DNA"/>
</dbReference>
<keyword evidence="6 8" id="KW-1133">Transmembrane helix</keyword>
<protein>
    <submittedName>
        <fullName evidence="9">Accessory gene regulator B family protein</fullName>
    </submittedName>
</protein>
<sequence>MVNRLLKKFTDYICDSSDEEEKEVFLYGLEAIVSSVECLGLSFLICCLLHEAYFGFFYILFLSVIKIRLTSFHCKTRFTCSMCYLLLVLTNLIAYKYLGFASLTIMLMMIALILCLRKEEVTKKLLFFYTVYIAIFIIFRANLGVIIFQVFSSQLGLILLKDFQLRGSSSTHEMISEN</sequence>
<keyword evidence="4 8" id="KW-0812">Transmembrane</keyword>
<dbReference type="GO" id="GO:0008233">
    <property type="term" value="F:peptidase activity"/>
    <property type="evidence" value="ECO:0007669"/>
    <property type="project" value="UniProtKB-KW"/>
</dbReference>
<evidence type="ECO:0000256" key="2">
    <source>
        <dbReference type="ARBA" id="ARBA00022654"/>
    </source>
</evidence>
<dbReference type="GO" id="GO:0016020">
    <property type="term" value="C:membrane"/>
    <property type="evidence" value="ECO:0007669"/>
    <property type="project" value="InterPro"/>
</dbReference>
<evidence type="ECO:0000256" key="4">
    <source>
        <dbReference type="ARBA" id="ARBA00022692"/>
    </source>
</evidence>
<keyword evidence="5" id="KW-0378">Hydrolase</keyword>
<evidence type="ECO:0000256" key="8">
    <source>
        <dbReference type="SAM" id="Phobius"/>
    </source>
</evidence>
<keyword evidence="3" id="KW-0645">Protease</keyword>
<dbReference type="AlphaFoldDB" id="A0A7G9GT16"/>
<dbReference type="GO" id="GO:0006508">
    <property type="term" value="P:proteolysis"/>
    <property type="evidence" value="ECO:0007669"/>
    <property type="project" value="UniProtKB-KW"/>
</dbReference>
<evidence type="ECO:0000256" key="5">
    <source>
        <dbReference type="ARBA" id="ARBA00022801"/>
    </source>
</evidence>
<dbReference type="GO" id="GO:0009372">
    <property type="term" value="P:quorum sensing"/>
    <property type="evidence" value="ECO:0007669"/>
    <property type="project" value="UniProtKB-KW"/>
</dbReference>
<dbReference type="RefSeq" id="WP_117454910.1">
    <property type="nucleotide sequence ID" value="NZ_CP060636.1"/>
</dbReference>
<evidence type="ECO:0000256" key="1">
    <source>
        <dbReference type="ARBA" id="ARBA00022475"/>
    </source>
</evidence>
<dbReference type="InterPro" id="IPR006741">
    <property type="entry name" value="AgrB"/>
</dbReference>
<feature type="transmembrane region" description="Helical" evidence="8">
    <location>
        <begin position="100"/>
        <end position="116"/>
    </location>
</feature>
<reference evidence="9 10" key="1">
    <citation type="submission" date="2020-08" db="EMBL/GenBank/DDBJ databases">
        <authorList>
            <person name="Liu C."/>
            <person name="Sun Q."/>
        </authorList>
    </citation>
    <scope>NUCLEOTIDE SEQUENCE [LARGE SCALE GENOMIC DNA]</scope>
    <source>
        <strain evidence="9 10">NSJ-61</strain>
    </source>
</reference>
<keyword evidence="10" id="KW-1185">Reference proteome</keyword>
<dbReference type="KEGG" id="ehn:H9Q80_08420"/>
<evidence type="ECO:0000256" key="7">
    <source>
        <dbReference type="ARBA" id="ARBA00023136"/>
    </source>
</evidence>
<dbReference type="Proteomes" id="UP000515856">
    <property type="component" value="Chromosome"/>
</dbReference>
<keyword evidence="7 8" id="KW-0472">Membrane</keyword>
<name>A0A7G9GT16_9FIRM</name>
<feature type="transmembrane region" description="Helical" evidence="8">
    <location>
        <begin position="39"/>
        <end position="64"/>
    </location>
</feature>
<keyword evidence="1" id="KW-1003">Cell membrane</keyword>
<evidence type="ECO:0000313" key="10">
    <source>
        <dbReference type="Proteomes" id="UP000515856"/>
    </source>
</evidence>